<dbReference type="PANTHER" id="PTHR45646:SF11">
    <property type="entry name" value="SERINE_THREONINE-PROTEIN KINASE DOA"/>
    <property type="match status" value="1"/>
</dbReference>
<dbReference type="GO" id="GO:0005524">
    <property type="term" value="F:ATP binding"/>
    <property type="evidence" value="ECO:0007669"/>
    <property type="project" value="UniProtKB-KW"/>
</dbReference>
<dbReference type="Pfam" id="PF00069">
    <property type="entry name" value="Pkinase"/>
    <property type="match status" value="1"/>
</dbReference>
<dbReference type="GO" id="GO:0004674">
    <property type="term" value="F:protein serine/threonine kinase activity"/>
    <property type="evidence" value="ECO:0007669"/>
    <property type="project" value="UniProtKB-KW"/>
</dbReference>
<dbReference type="PANTHER" id="PTHR45646">
    <property type="entry name" value="SERINE/THREONINE-PROTEIN KINASE DOA-RELATED"/>
    <property type="match status" value="1"/>
</dbReference>
<dbReference type="InterPro" id="IPR011009">
    <property type="entry name" value="Kinase-like_dom_sf"/>
</dbReference>
<keyword evidence="3" id="KW-0547">Nucleotide-binding</keyword>
<evidence type="ECO:0000256" key="3">
    <source>
        <dbReference type="ARBA" id="ARBA00022741"/>
    </source>
</evidence>
<keyword evidence="2" id="KW-0808">Transferase</keyword>
<dbReference type="OrthoDB" id="3010383at2759"/>
<evidence type="ECO:0000256" key="5">
    <source>
        <dbReference type="ARBA" id="ARBA00022840"/>
    </source>
</evidence>
<keyword evidence="5" id="KW-0067">ATP-binding</keyword>
<keyword evidence="4" id="KW-0418">Kinase</keyword>
<dbReference type="InterPro" id="IPR000719">
    <property type="entry name" value="Prot_kinase_dom"/>
</dbReference>
<gene>
    <name evidence="7" type="ORF">PLICRDRAFT_180822</name>
</gene>
<dbReference type="HOGENOM" id="CLU_739919_0_0_1"/>
<dbReference type="SMART" id="SM00220">
    <property type="entry name" value="S_TKc"/>
    <property type="match status" value="1"/>
</dbReference>
<dbReference type="GO" id="GO:0005634">
    <property type="term" value="C:nucleus"/>
    <property type="evidence" value="ECO:0007669"/>
    <property type="project" value="TreeGrafter"/>
</dbReference>
<dbReference type="Proteomes" id="UP000053263">
    <property type="component" value="Unassembled WGS sequence"/>
</dbReference>
<dbReference type="SUPFAM" id="SSF56112">
    <property type="entry name" value="Protein kinase-like (PK-like)"/>
    <property type="match status" value="1"/>
</dbReference>
<name>A0A0C9T4F5_PLICR</name>
<proteinExistence type="predicted"/>
<feature type="domain" description="Protein kinase" evidence="6">
    <location>
        <begin position="1"/>
        <end position="370"/>
    </location>
</feature>
<sequence>MDSTVVVRRSLRKQNMSNSANYHGTLGSTSVRVSRASLSRKTVSFPNHRNTLQKRYTGHIPFAYGHSCVVTKSFDYGVPDGKMNAAPSSVVAIKFCEKVDFDREKAALDAILDAPASPTHSFGLLLGNVLLDDSLFPLPPSQVRSIGRQLLRGVEFLHSIGITHATIKPENIVLVRNNMSRQMRPGHDDVVRFRMTLLSVEIRIIDFSQSVLEHQPLQEPLDVNRCGAPEMSSAFKWGAEVDIFSVGCVIAEFHIGRVVFPLATSYRERLSVWEKLIGKFDPEFISLYDKVDRHAFSHDNPRTVNYGPHLPSTLQRSQYPPHSSSYTLESLQLIWTSINDSFLKHVLRGLLFLNPSDRLSASEALQHAYFQAPV</sequence>
<dbReference type="PROSITE" id="PS50011">
    <property type="entry name" value="PROTEIN_KINASE_DOM"/>
    <property type="match status" value="1"/>
</dbReference>
<dbReference type="InterPro" id="IPR051175">
    <property type="entry name" value="CLK_kinases"/>
</dbReference>
<reference evidence="7 8" key="1">
    <citation type="submission" date="2014-06" db="EMBL/GenBank/DDBJ databases">
        <title>Evolutionary Origins and Diversification of the Mycorrhizal Mutualists.</title>
        <authorList>
            <consortium name="DOE Joint Genome Institute"/>
            <consortium name="Mycorrhizal Genomics Consortium"/>
            <person name="Kohler A."/>
            <person name="Kuo A."/>
            <person name="Nagy L.G."/>
            <person name="Floudas D."/>
            <person name="Copeland A."/>
            <person name="Barry K.W."/>
            <person name="Cichocki N."/>
            <person name="Veneault-Fourrey C."/>
            <person name="LaButti K."/>
            <person name="Lindquist E.A."/>
            <person name="Lipzen A."/>
            <person name="Lundell T."/>
            <person name="Morin E."/>
            <person name="Murat C."/>
            <person name="Riley R."/>
            <person name="Ohm R."/>
            <person name="Sun H."/>
            <person name="Tunlid A."/>
            <person name="Henrissat B."/>
            <person name="Grigoriev I.V."/>
            <person name="Hibbett D.S."/>
            <person name="Martin F."/>
        </authorList>
    </citation>
    <scope>NUCLEOTIDE SEQUENCE [LARGE SCALE GENOMIC DNA]</scope>
    <source>
        <strain evidence="7 8">FD-325 SS-3</strain>
    </source>
</reference>
<keyword evidence="8" id="KW-1185">Reference proteome</keyword>
<evidence type="ECO:0000256" key="2">
    <source>
        <dbReference type="ARBA" id="ARBA00022679"/>
    </source>
</evidence>
<dbReference type="Gene3D" id="1.10.510.10">
    <property type="entry name" value="Transferase(Phosphotransferase) domain 1"/>
    <property type="match status" value="1"/>
</dbReference>
<evidence type="ECO:0000259" key="6">
    <source>
        <dbReference type="PROSITE" id="PS50011"/>
    </source>
</evidence>
<dbReference type="EMBL" id="KN832589">
    <property type="protein sequence ID" value="KII82993.1"/>
    <property type="molecule type" value="Genomic_DNA"/>
</dbReference>
<evidence type="ECO:0000313" key="8">
    <source>
        <dbReference type="Proteomes" id="UP000053263"/>
    </source>
</evidence>
<evidence type="ECO:0000256" key="4">
    <source>
        <dbReference type="ARBA" id="ARBA00022777"/>
    </source>
</evidence>
<organism evidence="7 8">
    <name type="scientific">Plicaturopsis crispa FD-325 SS-3</name>
    <dbReference type="NCBI Taxonomy" id="944288"/>
    <lineage>
        <taxon>Eukaryota</taxon>
        <taxon>Fungi</taxon>
        <taxon>Dikarya</taxon>
        <taxon>Basidiomycota</taxon>
        <taxon>Agaricomycotina</taxon>
        <taxon>Agaricomycetes</taxon>
        <taxon>Agaricomycetidae</taxon>
        <taxon>Amylocorticiales</taxon>
        <taxon>Amylocorticiaceae</taxon>
        <taxon>Plicatura</taxon>
        <taxon>Plicaturopsis crispa</taxon>
    </lineage>
</organism>
<accession>A0A0C9T4F5</accession>
<dbReference type="AlphaFoldDB" id="A0A0C9T4F5"/>
<evidence type="ECO:0000313" key="7">
    <source>
        <dbReference type="EMBL" id="KII82993.1"/>
    </source>
</evidence>
<evidence type="ECO:0000256" key="1">
    <source>
        <dbReference type="ARBA" id="ARBA00022527"/>
    </source>
</evidence>
<keyword evidence="1" id="KW-0723">Serine/threonine-protein kinase</keyword>
<protein>
    <recommendedName>
        <fullName evidence="6">Protein kinase domain-containing protein</fullName>
    </recommendedName>
</protein>